<evidence type="ECO:0000313" key="8">
    <source>
        <dbReference type="Proteomes" id="UP000054558"/>
    </source>
</evidence>
<evidence type="ECO:0000256" key="2">
    <source>
        <dbReference type="ARBA" id="ARBA00022490"/>
    </source>
</evidence>
<dbReference type="OrthoDB" id="1928840at2759"/>
<dbReference type="STRING" id="105231.A0A1Y1I8Y4"/>
<feature type="region of interest" description="Disordered" evidence="6">
    <location>
        <begin position="329"/>
        <end position="350"/>
    </location>
</feature>
<dbReference type="InterPro" id="IPR051877">
    <property type="entry name" value="Centriole_BasalBody_StrucProt"/>
</dbReference>
<keyword evidence="3" id="KW-0206">Cytoskeleton</keyword>
<comment type="subcellular location">
    <subcellularLocation>
        <location evidence="1">Cytoplasm</location>
        <location evidence="1">Cytoskeleton</location>
        <location evidence="1">Microtubule organizing center</location>
        <location evidence="1">Centrosome</location>
        <location evidence="1">Centriole</location>
    </subcellularLocation>
</comment>
<feature type="coiled-coil region" evidence="5">
    <location>
        <begin position="1485"/>
        <end position="1580"/>
    </location>
</feature>
<organism evidence="7 8">
    <name type="scientific">Klebsormidium nitens</name>
    <name type="common">Green alga</name>
    <name type="synonym">Ulothrix nitens</name>
    <dbReference type="NCBI Taxonomy" id="105231"/>
    <lineage>
        <taxon>Eukaryota</taxon>
        <taxon>Viridiplantae</taxon>
        <taxon>Streptophyta</taxon>
        <taxon>Klebsormidiophyceae</taxon>
        <taxon>Klebsormidiales</taxon>
        <taxon>Klebsormidiaceae</taxon>
        <taxon>Klebsormidium</taxon>
    </lineage>
</organism>
<feature type="region of interest" description="Disordered" evidence="6">
    <location>
        <begin position="1397"/>
        <end position="1420"/>
    </location>
</feature>
<dbReference type="SUPFAM" id="SSF57997">
    <property type="entry name" value="Tropomyosin"/>
    <property type="match status" value="1"/>
</dbReference>
<accession>A0A1Y1I8Y4</accession>
<feature type="coiled-coil region" evidence="5">
    <location>
        <begin position="698"/>
        <end position="746"/>
    </location>
</feature>
<feature type="compositionally biased region" description="Polar residues" evidence="6">
    <location>
        <begin position="677"/>
        <end position="691"/>
    </location>
</feature>
<gene>
    <name evidence="7" type="ORF">KFL_003530080</name>
</gene>
<feature type="compositionally biased region" description="Basic and acidic residues" evidence="6">
    <location>
        <begin position="637"/>
        <end position="646"/>
    </location>
</feature>
<keyword evidence="5" id="KW-0175">Coiled coil</keyword>
<name>A0A1Y1I8Y4_KLENI</name>
<feature type="region of interest" description="Disordered" evidence="6">
    <location>
        <begin position="375"/>
        <end position="414"/>
    </location>
</feature>
<keyword evidence="8" id="KW-1185">Reference proteome</keyword>
<dbReference type="GO" id="GO:0005814">
    <property type="term" value="C:centriole"/>
    <property type="evidence" value="ECO:0007669"/>
    <property type="project" value="UniProtKB-SubCell"/>
</dbReference>
<comment type="similarity">
    <text evidence="4">Belongs to the CEP135/TSGA10 family.</text>
</comment>
<proteinExistence type="inferred from homology"/>
<evidence type="ECO:0000256" key="6">
    <source>
        <dbReference type="SAM" id="MobiDB-lite"/>
    </source>
</evidence>
<feature type="region of interest" description="Disordered" evidence="6">
    <location>
        <begin position="921"/>
        <end position="942"/>
    </location>
</feature>
<sequence>MGAPKVQDAPGEIAALKRKLEALNYIEGVEGVNAYSAPLTKRLLDDVVHTTERYRSLKMQETRKSYELESERKKAELLRQENGRLLKENNELHLARMKDAEASRANERSSWLAQKKSEDELAELRFWKTQAASRFESLEKEKDGLRLQLQKQLGGDMDFTISDPLVPLTDEGAVARLPAAKLPDSGVIDLVRLSDERAATSAEQIAFLQAQQAELSELLSTAQATVQAREEEVQRLTRLLEGGRNVDDLSAEHEKKAAEELLTSLNHQVEYMTKELAAFDEVSKKKEEAEQRLQQAEARVKALTDEVAEQESQAKKLVKEVLEVHSLLGPAPASAPGESDSASADLSERMEAVKGSLRERIEELRSKMAGEKEELERLREASQKHHEQVKALKRRVGDLEKEKAASAESSQRTKDELAAAMRELTGAKNELSTKQMRIQKLGQDCKKHKEAVAKLEAECRTAKEGLEAARKETEAARRALGGRNGASGAAAQPVEQDGAATELRRRVEELERELREVDEQRRSAEALVESLKVESETLKRELAGRDEEVVQLRLEVERSAAEGAGGPAMTGTESELAAKDALLQELRLKLQEAEQRAALLAREKEALVAEMQSASANGANGDQLRELQSMLATLQEELRRRDESDPGRPTTTSGTGEGFEKPTVLDVEGTREESSLPAGSTESVQGQYGTSGLQEGDVARLKQELLAAGKQIEAVTAERDSLKGRVEELVAQVSELQWTVSALKRAAELGLQRAADSEGADADGEGGLQAAVDRLRFELGEREADLACLQEDYEVQAKKMQETMEELSQRAVTLEKTCASLATEKERAETSLEEAVAKAKEAQAECQRLQEAEAKLATDLDKVEKQYAAASKDLQDSRSEGLRLRRQLAEADLGMGTQSLQGDELQRQCVTLRQSLQAAKQREDSLETQVSELTTQRDKERSAASKVREELLEAKHQLDNAEKDEEQLKTLITQLDSTREDLVTKLRASLAAERVASKRVSSLEEEKAGVKRELDRASAEVAQLRQVIEALDRDRDHMQGEVDVRAEEISRLVQETASAQGHVADLRMQLDTAEHRLATATARATQAEEEVTRTQEHLRRQTDANGALQEECDIKAGELRSLADDLANLTREQQHLNQELVQVAEERNALQDELERVARKLEYAEQLLRARDKEHEGLLTSLQQLGEENQRLVTELQQAQHEIQHLQLHAASLEDTLQAMQDHIKGLEGEAHQQISDLQAYERQCDSLSRSLAQQAEILEELQTDKAGLQVQLDTAKQVNVELEHSRSYLQREIAGAEARVQTLQARLQDGENEKESLMARCQQVHARVRELEQLLARVRAQEHVLEVTTQDKGQKTAMLQERAHAFESQVSALQRQVDELQAIKDAQDAEIVKLQRRNGEGPRQEDLEGDHSQAGAEARWERREMEKELARLRESHTKLQEEFANTLKEKENMLGLLSKLDIERSELQQRLTGKGEETYHKEELEALKKKSVDFEERLKESEARRNSLEKDFEVLVTNMGEFSTAKGDDENARLESRFANVLADNQRLRESLAAAMAACSSTEADLQRIRQEYAALTEVLHARTGSDRFRTN</sequence>
<protein>
    <submittedName>
        <fullName evidence="7">Uncharacterized protein</fullName>
    </submittedName>
</protein>
<feature type="coiled-coil region" evidence="5">
    <location>
        <begin position="272"/>
        <end position="320"/>
    </location>
</feature>
<feature type="region of interest" description="Disordered" evidence="6">
    <location>
        <begin position="481"/>
        <end position="501"/>
    </location>
</feature>
<feature type="compositionally biased region" description="Basic and acidic residues" evidence="6">
    <location>
        <begin position="1397"/>
        <end position="1412"/>
    </location>
</feature>
<dbReference type="PANTHER" id="PTHR20544:SF0">
    <property type="entry name" value="NUCLEOPROTEIN TPR_MLP1 DOMAIN-CONTAINING PROTEIN"/>
    <property type="match status" value="1"/>
</dbReference>
<keyword evidence="2" id="KW-0963">Cytoplasm</keyword>
<reference evidence="7 8" key="1">
    <citation type="journal article" date="2014" name="Nat. Commun.">
        <title>Klebsormidium flaccidum genome reveals primary factors for plant terrestrial adaptation.</title>
        <authorList>
            <person name="Hori K."/>
            <person name="Maruyama F."/>
            <person name="Fujisawa T."/>
            <person name="Togashi T."/>
            <person name="Yamamoto N."/>
            <person name="Seo M."/>
            <person name="Sato S."/>
            <person name="Yamada T."/>
            <person name="Mori H."/>
            <person name="Tajima N."/>
            <person name="Moriyama T."/>
            <person name="Ikeuchi M."/>
            <person name="Watanabe M."/>
            <person name="Wada H."/>
            <person name="Kobayashi K."/>
            <person name="Saito M."/>
            <person name="Masuda T."/>
            <person name="Sasaki-Sekimoto Y."/>
            <person name="Mashiguchi K."/>
            <person name="Awai K."/>
            <person name="Shimojima M."/>
            <person name="Masuda S."/>
            <person name="Iwai M."/>
            <person name="Nobusawa T."/>
            <person name="Narise T."/>
            <person name="Kondo S."/>
            <person name="Saito H."/>
            <person name="Sato R."/>
            <person name="Murakawa M."/>
            <person name="Ihara Y."/>
            <person name="Oshima-Yamada Y."/>
            <person name="Ohtaka K."/>
            <person name="Satoh M."/>
            <person name="Sonobe K."/>
            <person name="Ishii M."/>
            <person name="Ohtani R."/>
            <person name="Kanamori-Sato M."/>
            <person name="Honoki R."/>
            <person name="Miyazaki D."/>
            <person name="Mochizuki H."/>
            <person name="Umetsu J."/>
            <person name="Higashi K."/>
            <person name="Shibata D."/>
            <person name="Kamiya Y."/>
            <person name="Sato N."/>
            <person name="Nakamura Y."/>
            <person name="Tabata S."/>
            <person name="Ida S."/>
            <person name="Kurokawa K."/>
            <person name="Ohta H."/>
        </authorList>
    </citation>
    <scope>NUCLEOTIDE SEQUENCE [LARGE SCALE GENOMIC DNA]</scope>
    <source>
        <strain evidence="7 8">NIES-2285</strain>
    </source>
</reference>
<dbReference type="EMBL" id="DF237302">
    <property type="protein sequence ID" value="GAQ87444.1"/>
    <property type="molecule type" value="Genomic_DNA"/>
</dbReference>
<evidence type="ECO:0000256" key="1">
    <source>
        <dbReference type="ARBA" id="ARBA00004114"/>
    </source>
</evidence>
<evidence type="ECO:0000313" key="7">
    <source>
        <dbReference type="EMBL" id="GAQ87444.1"/>
    </source>
</evidence>
<evidence type="ECO:0000256" key="3">
    <source>
        <dbReference type="ARBA" id="ARBA00023212"/>
    </source>
</evidence>
<evidence type="ECO:0000256" key="4">
    <source>
        <dbReference type="ARBA" id="ARBA00038123"/>
    </source>
</evidence>
<dbReference type="OMA" id="RFQLNEM"/>
<evidence type="ECO:0000256" key="5">
    <source>
        <dbReference type="SAM" id="Coils"/>
    </source>
</evidence>
<feature type="compositionally biased region" description="Low complexity" evidence="6">
    <location>
        <begin position="481"/>
        <end position="491"/>
    </location>
</feature>
<dbReference type="GO" id="GO:0005200">
    <property type="term" value="F:structural constituent of cytoskeleton"/>
    <property type="evidence" value="ECO:0000318"/>
    <property type="project" value="GO_Central"/>
</dbReference>
<feature type="region of interest" description="Disordered" evidence="6">
    <location>
        <begin position="637"/>
        <end position="691"/>
    </location>
</feature>
<dbReference type="PANTHER" id="PTHR20544">
    <property type="entry name" value="CENTROSOMAL PROTEIN CEP135"/>
    <property type="match status" value="1"/>
</dbReference>
<dbReference type="Gene3D" id="1.10.287.1490">
    <property type="match status" value="3"/>
</dbReference>
<dbReference type="GO" id="GO:0005856">
    <property type="term" value="C:cytoskeleton"/>
    <property type="evidence" value="ECO:0000318"/>
    <property type="project" value="GO_Central"/>
</dbReference>
<dbReference type="Proteomes" id="UP000054558">
    <property type="component" value="Unassembled WGS sequence"/>
</dbReference>